<organism evidence="9 10">
    <name type="scientific">Bifidobacterium tibiigranuli</name>
    <dbReference type="NCBI Taxonomy" id="2172043"/>
    <lineage>
        <taxon>Bacteria</taxon>
        <taxon>Bacillati</taxon>
        <taxon>Actinomycetota</taxon>
        <taxon>Actinomycetes</taxon>
        <taxon>Bifidobacteriales</taxon>
        <taxon>Bifidobacteriaceae</taxon>
        <taxon>Bifidobacterium</taxon>
    </lineage>
</organism>
<dbReference type="GeneID" id="78126861"/>
<accession>A0A5N6S438</accession>
<dbReference type="PRINTS" id="PR00131">
    <property type="entry name" value="GLHYDRLASE1"/>
</dbReference>
<reference evidence="9 10" key="1">
    <citation type="submission" date="2018-04" db="EMBL/GenBank/DDBJ databases">
        <authorList>
            <person name="Eckel V.P."/>
            <person name="Vogel R.F."/>
        </authorList>
    </citation>
    <scope>NUCLEOTIDE SEQUENCE [LARGE SCALE GENOMIC DNA]</scope>
    <source>
        <strain evidence="10">TMW 2.1764</strain>
    </source>
</reference>
<sequence>MSSALPATFLWGTSNAAYQIEGGWDADGKAPSVWDTAYRNGSLRVRDGADLGRAADEYHRLDEDLDLMRDLGAQAHRFSISWPRVVTDAEGHINESGLDYYDRLVDGLLARGILPAACLYHWDTPQWLEERCGGWMGRESAEQFARYAEIVAQRLGDRVDQWYTMNEPSHPAMAGYVAGFLPPMRSEGARGLDAVHNILLAHGMAVRALRSAKVSGRIGTILSVAGVQPATCNPADVQAAETARRSFDRLMLDPLMGKGHAPLIREQVQADGACREGDMDVIAEPLDILGVNWYSNMYATTPERAPMFFESGNDNEKALHAFSSMLGEGNGVAIVPGPGRRWWSPRGFRQETPGGLRATVEWVHESYPDHPRIIITENGRGTAYPSAAEGLTESTESTESAILAESAGETAEDAGQLQASLNDAVRIRALAHNIRDLHALASEGIAVDGYYVWSNIDNIQWMDGFSERFGLVHVDAATMKRTPKDSFAWYRDVVRHNGDLEALDAPVAEERFDGDVNGIELGDVPNARGIGGLRTVSDHYLRSGFFFRSAGLNFMKPEGAEELRRLGVHTVIDLRDPWEIGTWPYQLDDDIEVLRIGLLGSGVADSGVSGGGGEDDGAGNETGDSTSKPLSARMMQGLASVQLPELYRRIAFDHADKVIAVLQVLARSEGRPVLIHCTAGKDRTGIVSAVLLGLLGVEDALIVSNYAQSAANLTSAFKAAISQSLPGKLGKIANLQGAAAALLASPGETMQGLLNDMRGRYGTVTQYCLANGMSEEEIATLRTLFIE</sequence>
<dbReference type="RefSeq" id="WP_152580453.1">
    <property type="nucleotide sequence ID" value="NZ_JALCCS010000008.1"/>
</dbReference>
<dbReference type="SUPFAM" id="SSF52799">
    <property type="entry name" value="(Phosphotyrosine protein) phosphatases II"/>
    <property type="match status" value="1"/>
</dbReference>
<evidence type="ECO:0000256" key="5">
    <source>
        <dbReference type="PROSITE-ProRule" id="PRU10055"/>
    </source>
</evidence>
<evidence type="ECO:0000256" key="3">
    <source>
        <dbReference type="ARBA" id="ARBA00022801"/>
    </source>
</evidence>
<evidence type="ECO:0000256" key="6">
    <source>
        <dbReference type="RuleBase" id="RU004468"/>
    </source>
</evidence>
<keyword evidence="10" id="KW-1185">Reference proteome</keyword>
<comment type="similarity">
    <text evidence="1">Belongs to the glycosyl hydrolase 1 family.</text>
</comment>
<dbReference type="InterPro" id="IPR033132">
    <property type="entry name" value="GH_1_N_CS"/>
</dbReference>
<dbReference type="PROSITE" id="PS50056">
    <property type="entry name" value="TYR_PHOSPHATASE_2"/>
    <property type="match status" value="1"/>
</dbReference>
<evidence type="ECO:0000313" key="9">
    <source>
        <dbReference type="EMBL" id="KAE8129248.1"/>
    </source>
</evidence>
<dbReference type="InterPro" id="IPR000387">
    <property type="entry name" value="Tyr_Pase_dom"/>
</dbReference>
<dbReference type="PROSITE" id="PS00653">
    <property type="entry name" value="GLYCOSYL_HYDROL_F1_2"/>
    <property type="match status" value="1"/>
</dbReference>
<dbReference type="PANTHER" id="PTHR10353:SF36">
    <property type="entry name" value="LP05116P"/>
    <property type="match status" value="1"/>
</dbReference>
<dbReference type="Gene3D" id="3.90.190.10">
    <property type="entry name" value="Protein tyrosine phosphatase superfamily"/>
    <property type="match status" value="1"/>
</dbReference>
<dbReference type="Gene3D" id="3.20.20.80">
    <property type="entry name" value="Glycosidases"/>
    <property type="match status" value="1"/>
</dbReference>
<dbReference type="Pfam" id="PF00232">
    <property type="entry name" value="Glyco_hydro_1"/>
    <property type="match status" value="1"/>
</dbReference>
<evidence type="ECO:0000256" key="7">
    <source>
        <dbReference type="SAM" id="MobiDB-lite"/>
    </source>
</evidence>
<dbReference type="PANTHER" id="PTHR10353">
    <property type="entry name" value="GLYCOSYL HYDROLASE"/>
    <property type="match status" value="1"/>
</dbReference>
<comment type="caution">
    <text evidence="9">The sequence shown here is derived from an EMBL/GenBank/DDBJ whole genome shotgun (WGS) entry which is preliminary data.</text>
</comment>
<dbReference type="GO" id="GO:0008422">
    <property type="term" value="F:beta-glucosidase activity"/>
    <property type="evidence" value="ECO:0007669"/>
    <property type="project" value="UniProtKB-EC"/>
</dbReference>
<feature type="active site" description="Nucleophile" evidence="5">
    <location>
        <position position="377"/>
    </location>
</feature>
<dbReference type="Pfam" id="PF13350">
    <property type="entry name" value="Y_phosphatase3"/>
    <property type="match status" value="1"/>
</dbReference>
<dbReference type="InterPro" id="IPR001360">
    <property type="entry name" value="Glyco_hydro_1"/>
</dbReference>
<keyword evidence="3 6" id="KW-0378">Hydrolase</keyword>
<feature type="region of interest" description="Disordered" evidence="7">
    <location>
        <begin position="607"/>
        <end position="629"/>
    </location>
</feature>
<evidence type="ECO:0000256" key="2">
    <source>
        <dbReference type="ARBA" id="ARBA00012744"/>
    </source>
</evidence>
<evidence type="ECO:0000256" key="4">
    <source>
        <dbReference type="ARBA" id="ARBA00023295"/>
    </source>
</evidence>
<evidence type="ECO:0000256" key="1">
    <source>
        <dbReference type="ARBA" id="ARBA00010838"/>
    </source>
</evidence>
<gene>
    <name evidence="9" type="ORF">DDE84_04040</name>
</gene>
<dbReference type="InterPro" id="IPR017853">
    <property type="entry name" value="GH"/>
</dbReference>
<dbReference type="GO" id="GO:0005975">
    <property type="term" value="P:carbohydrate metabolic process"/>
    <property type="evidence" value="ECO:0007669"/>
    <property type="project" value="InterPro"/>
</dbReference>
<name>A0A5N6S438_9BIFI</name>
<dbReference type="InterPro" id="IPR026893">
    <property type="entry name" value="Tyr/Ser_Pase_IphP-type"/>
</dbReference>
<dbReference type="AlphaFoldDB" id="A0A5N6S438"/>
<dbReference type="PROSITE" id="PS00383">
    <property type="entry name" value="TYR_PHOSPHATASE_1"/>
    <property type="match status" value="1"/>
</dbReference>
<evidence type="ECO:0000313" key="10">
    <source>
        <dbReference type="Proteomes" id="UP000325415"/>
    </source>
</evidence>
<dbReference type="EMBL" id="QDAG01000003">
    <property type="protein sequence ID" value="KAE8129248.1"/>
    <property type="molecule type" value="Genomic_DNA"/>
</dbReference>
<keyword evidence="4 6" id="KW-0326">Glycosidase</keyword>
<dbReference type="InterPro" id="IPR018120">
    <property type="entry name" value="Glyco_hydro_1_AS"/>
</dbReference>
<dbReference type="GO" id="GO:0004721">
    <property type="term" value="F:phosphoprotein phosphatase activity"/>
    <property type="evidence" value="ECO:0007669"/>
    <property type="project" value="InterPro"/>
</dbReference>
<dbReference type="InterPro" id="IPR016130">
    <property type="entry name" value="Tyr_Pase_AS"/>
</dbReference>
<dbReference type="InterPro" id="IPR029021">
    <property type="entry name" value="Prot-tyrosine_phosphatase-like"/>
</dbReference>
<dbReference type="OrthoDB" id="9765195at2"/>
<protein>
    <recommendedName>
        <fullName evidence="2">beta-glucosidase</fullName>
        <ecNumber evidence="2">3.2.1.21</ecNumber>
    </recommendedName>
</protein>
<evidence type="ECO:0000259" key="8">
    <source>
        <dbReference type="PROSITE" id="PS50056"/>
    </source>
</evidence>
<dbReference type="EC" id="3.2.1.21" evidence="2"/>
<proteinExistence type="inferred from homology"/>
<dbReference type="SUPFAM" id="SSF51445">
    <property type="entry name" value="(Trans)glycosidases"/>
    <property type="match status" value="1"/>
</dbReference>
<dbReference type="Proteomes" id="UP000325415">
    <property type="component" value="Unassembled WGS sequence"/>
</dbReference>
<dbReference type="PROSITE" id="PS00572">
    <property type="entry name" value="GLYCOSYL_HYDROL_F1_1"/>
    <property type="match status" value="1"/>
</dbReference>
<feature type="domain" description="Tyrosine specific protein phosphatases" evidence="8">
    <location>
        <begin position="656"/>
        <end position="692"/>
    </location>
</feature>